<protein>
    <submittedName>
        <fullName evidence="3">Polysaccharide pyruvyl transferase WcaK-like protein</fullName>
    </submittedName>
</protein>
<organism evidence="3 4">
    <name type="scientific">Runella defluvii</name>
    <dbReference type="NCBI Taxonomy" id="370973"/>
    <lineage>
        <taxon>Bacteria</taxon>
        <taxon>Pseudomonadati</taxon>
        <taxon>Bacteroidota</taxon>
        <taxon>Cytophagia</taxon>
        <taxon>Cytophagales</taxon>
        <taxon>Spirosomataceae</taxon>
        <taxon>Runella</taxon>
    </lineage>
</organism>
<gene>
    <name evidence="3" type="ORF">FHS57_003633</name>
</gene>
<dbReference type="AlphaFoldDB" id="A0A7W6ERF0"/>
<keyword evidence="3" id="KW-0808">Transferase</keyword>
<dbReference type="Pfam" id="PF04230">
    <property type="entry name" value="PS_pyruv_trans"/>
    <property type="match status" value="1"/>
</dbReference>
<comment type="caution">
    <text evidence="3">The sequence shown here is derived from an EMBL/GenBank/DDBJ whole genome shotgun (WGS) entry which is preliminary data.</text>
</comment>
<proteinExistence type="predicted"/>
<dbReference type="Proteomes" id="UP000541352">
    <property type="component" value="Unassembled WGS sequence"/>
</dbReference>
<name>A0A7W6ERF0_9BACT</name>
<keyword evidence="1" id="KW-0732">Signal</keyword>
<reference evidence="3 4" key="1">
    <citation type="submission" date="2020-08" db="EMBL/GenBank/DDBJ databases">
        <title>Genomic Encyclopedia of Type Strains, Phase IV (KMG-IV): sequencing the most valuable type-strain genomes for metagenomic binning, comparative biology and taxonomic classification.</title>
        <authorList>
            <person name="Goeker M."/>
        </authorList>
    </citation>
    <scope>NUCLEOTIDE SEQUENCE [LARGE SCALE GENOMIC DNA]</scope>
    <source>
        <strain evidence="3 4">DSM 17976</strain>
    </source>
</reference>
<feature type="domain" description="Polysaccharide pyruvyl transferase" evidence="2">
    <location>
        <begin position="45"/>
        <end position="349"/>
    </location>
</feature>
<dbReference type="EMBL" id="JACIBY010000007">
    <property type="protein sequence ID" value="MBB3839624.1"/>
    <property type="molecule type" value="Genomic_DNA"/>
</dbReference>
<sequence>MPLNRRQFIQQSSLVSAAAMFPFLAQATHKNNPVLLITSGWQDVNIGDIAHTPGLIGLLKKRLPKAKIILWKKSKSEMVETMLNHYYPDVSIIHGAVDKELVPQTEEVKRAFQEADFFLHGSGPSVVATDYLQAWHKQTQKPFGIFGVTTQTVSPALKDLLQHASFIFTRETASIEKLKEAGVQGPHIAFAPDATFVLEIHDDQKANQFIQDNKLEHRKFICVIPRLRVTPYYKIRPSGWSEERIKEVNELNDKWKEIDHAKVREAMVAWVQKTGNKIVVCPEMTYQVDIIDELLVNPLPEDVKALVVKHGYWLPDEAASLYSHAHAVLSYECHSPIIALTNGTPAFYLRQPQDTIKGQMYYDLGLKDWTFEIEETTGQQITDRLLQTVADYGAAKKSVKQSMAKVQSQYNAAFEVIKKKV</sequence>
<accession>A0A7W6ERF0</accession>
<evidence type="ECO:0000256" key="1">
    <source>
        <dbReference type="SAM" id="SignalP"/>
    </source>
</evidence>
<evidence type="ECO:0000259" key="2">
    <source>
        <dbReference type="Pfam" id="PF04230"/>
    </source>
</evidence>
<dbReference type="PROSITE" id="PS51318">
    <property type="entry name" value="TAT"/>
    <property type="match status" value="1"/>
</dbReference>
<evidence type="ECO:0000313" key="4">
    <source>
        <dbReference type="Proteomes" id="UP000541352"/>
    </source>
</evidence>
<dbReference type="GO" id="GO:0016740">
    <property type="term" value="F:transferase activity"/>
    <property type="evidence" value="ECO:0007669"/>
    <property type="project" value="UniProtKB-KW"/>
</dbReference>
<dbReference type="PANTHER" id="PTHR36836:SF1">
    <property type="entry name" value="COLANIC ACID BIOSYNTHESIS PROTEIN WCAK"/>
    <property type="match status" value="1"/>
</dbReference>
<evidence type="ECO:0000313" key="3">
    <source>
        <dbReference type="EMBL" id="MBB3839624.1"/>
    </source>
</evidence>
<dbReference type="PANTHER" id="PTHR36836">
    <property type="entry name" value="COLANIC ACID BIOSYNTHESIS PROTEIN WCAK"/>
    <property type="match status" value="1"/>
</dbReference>
<dbReference type="RefSeq" id="WP_183976054.1">
    <property type="nucleotide sequence ID" value="NZ_JACIBY010000007.1"/>
</dbReference>
<dbReference type="InterPro" id="IPR006311">
    <property type="entry name" value="TAT_signal"/>
</dbReference>
<feature type="chain" id="PRO_5031261873" evidence="1">
    <location>
        <begin position="28"/>
        <end position="421"/>
    </location>
</feature>
<feature type="signal peptide" evidence="1">
    <location>
        <begin position="1"/>
        <end position="27"/>
    </location>
</feature>
<keyword evidence="4" id="KW-1185">Reference proteome</keyword>
<dbReference type="InterPro" id="IPR007345">
    <property type="entry name" value="Polysacch_pyruvyl_Trfase"/>
</dbReference>